<dbReference type="InterPro" id="IPR000397">
    <property type="entry name" value="Heat_shock_Hsp33"/>
</dbReference>
<dbReference type="GO" id="GO:0044183">
    <property type="term" value="F:protein folding chaperone"/>
    <property type="evidence" value="ECO:0007669"/>
    <property type="project" value="TreeGrafter"/>
</dbReference>
<evidence type="ECO:0000256" key="1">
    <source>
        <dbReference type="ARBA" id="ARBA00022490"/>
    </source>
</evidence>
<keyword evidence="4" id="KW-0143">Chaperone</keyword>
<organism evidence="6 7">
    <name type="scientific">Turneriella parva (strain ATCC BAA-1111 / DSM 21527 / NCTC 11395 / H)</name>
    <name type="common">Leptospira parva</name>
    <dbReference type="NCBI Taxonomy" id="869212"/>
    <lineage>
        <taxon>Bacteria</taxon>
        <taxon>Pseudomonadati</taxon>
        <taxon>Spirochaetota</taxon>
        <taxon>Spirochaetia</taxon>
        <taxon>Leptospirales</taxon>
        <taxon>Leptospiraceae</taxon>
        <taxon>Turneriella</taxon>
    </lineage>
</organism>
<dbReference type="AlphaFoldDB" id="I4B4H0"/>
<dbReference type="InterPro" id="IPR016154">
    <property type="entry name" value="Heat_shock_Hsp33_C"/>
</dbReference>
<evidence type="ECO:0000313" key="7">
    <source>
        <dbReference type="Proteomes" id="UP000006048"/>
    </source>
</evidence>
<dbReference type="GO" id="GO:0005737">
    <property type="term" value="C:cytoplasm"/>
    <property type="evidence" value="ECO:0007669"/>
    <property type="project" value="InterPro"/>
</dbReference>
<keyword evidence="3" id="KW-1015">Disulfide bond</keyword>
<dbReference type="Gene3D" id="3.55.30.10">
    <property type="entry name" value="Hsp33 domain"/>
    <property type="match status" value="1"/>
</dbReference>
<name>I4B4H0_TURPD</name>
<keyword evidence="5" id="KW-0676">Redox-active center</keyword>
<keyword evidence="1" id="KW-0963">Cytoplasm</keyword>
<dbReference type="Proteomes" id="UP000006048">
    <property type="component" value="Chromosome"/>
</dbReference>
<dbReference type="KEGG" id="tpx:Turpa_1529"/>
<dbReference type="GO" id="GO:0051082">
    <property type="term" value="F:unfolded protein binding"/>
    <property type="evidence" value="ECO:0007669"/>
    <property type="project" value="InterPro"/>
</dbReference>
<keyword evidence="7" id="KW-1185">Reference proteome</keyword>
<evidence type="ECO:0000256" key="3">
    <source>
        <dbReference type="ARBA" id="ARBA00023157"/>
    </source>
</evidence>
<dbReference type="GO" id="GO:0042026">
    <property type="term" value="P:protein refolding"/>
    <property type="evidence" value="ECO:0007669"/>
    <property type="project" value="TreeGrafter"/>
</dbReference>
<sequence length="296" mass="33365">MPDKKQSHCMSFHTKGADFRAVFVSAAGAINAATAQIQVDNRVLYQFSEMAVCANLLAGLFRDVHDLTLEVTTDRFFRSLIVESTPEGIFRAACQPNDLIDEVQNTQVVDADILTAKLVVTKRYPHIADQIRSTIGSKSNSIPNLVQQYLHESEQISTLMLTGTRLCPDPERGVIADKSFGLLIEALPGVSDNKKFVITDNLERLESLTQYFNDEAEKDIMDLLDDIYPGEQWIQTSETALVYRCRCNREGYLERIVDLARRDIDEVFGDLTELEVKCGYCANVFHYPRAEVESKL</sequence>
<protein>
    <submittedName>
        <fullName evidence="6">Hsp33 protein</fullName>
    </submittedName>
</protein>
<evidence type="ECO:0000256" key="5">
    <source>
        <dbReference type="ARBA" id="ARBA00023284"/>
    </source>
</evidence>
<dbReference type="PANTHER" id="PTHR30111">
    <property type="entry name" value="33 KDA CHAPERONIN"/>
    <property type="match status" value="1"/>
</dbReference>
<dbReference type="PANTHER" id="PTHR30111:SF1">
    <property type="entry name" value="33 KDA CHAPERONIN"/>
    <property type="match status" value="1"/>
</dbReference>
<evidence type="ECO:0000256" key="4">
    <source>
        <dbReference type="ARBA" id="ARBA00023186"/>
    </source>
</evidence>
<dbReference type="STRING" id="869212.Turpa_1529"/>
<proteinExistence type="predicted"/>
<reference evidence="6 7" key="1">
    <citation type="submission" date="2012-06" db="EMBL/GenBank/DDBJ databases">
        <title>The complete chromosome of genome of Turneriella parva DSM 21527.</title>
        <authorList>
            <consortium name="US DOE Joint Genome Institute (JGI-PGF)"/>
            <person name="Lucas S."/>
            <person name="Han J."/>
            <person name="Lapidus A."/>
            <person name="Bruce D."/>
            <person name="Goodwin L."/>
            <person name="Pitluck S."/>
            <person name="Peters L."/>
            <person name="Kyrpides N."/>
            <person name="Mavromatis K."/>
            <person name="Ivanova N."/>
            <person name="Mikhailova N."/>
            <person name="Chertkov O."/>
            <person name="Detter J.C."/>
            <person name="Tapia R."/>
            <person name="Han C."/>
            <person name="Land M."/>
            <person name="Hauser L."/>
            <person name="Markowitz V."/>
            <person name="Cheng J.-F."/>
            <person name="Hugenholtz P."/>
            <person name="Woyke T."/>
            <person name="Wu D."/>
            <person name="Gronow S."/>
            <person name="Wellnitz S."/>
            <person name="Brambilla E."/>
            <person name="Klenk H.-P."/>
            <person name="Eisen J.A."/>
        </authorList>
    </citation>
    <scope>NUCLEOTIDE SEQUENCE [LARGE SCALE GENOMIC DNA]</scope>
    <source>
        <strain evidence="7">ATCC BAA-1111 / DSM 21527 / NCTC 11395 / H</strain>
    </source>
</reference>
<dbReference type="SUPFAM" id="SSF118352">
    <property type="entry name" value="HSP33 redox switch-like"/>
    <property type="match status" value="1"/>
</dbReference>
<accession>I4B4H0</accession>
<gene>
    <name evidence="6" type="ordered locus">Turpa_1529</name>
</gene>
<evidence type="ECO:0000256" key="2">
    <source>
        <dbReference type="ARBA" id="ARBA00022833"/>
    </source>
</evidence>
<dbReference type="Pfam" id="PF01430">
    <property type="entry name" value="HSP33"/>
    <property type="match status" value="1"/>
</dbReference>
<dbReference type="HOGENOM" id="CLU_054493_0_1_12"/>
<dbReference type="SUPFAM" id="SSF64397">
    <property type="entry name" value="Hsp33 domain"/>
    <property type="match status" value="1"/>
</dbReference>
<keyword evidence="2" id="KW-0862">Zinc</keyword>
<evidence type="ECO:0000313" key="6">
    <source>
        <dbReference type="EMBL" id="AFM12177.1"/>
    </source>
</evidence>
<dbReference type="InterPro" id="IPR016153">
    <property type="entry name" value="Heat_shock_Hsp33_N"/>
</dbReference>
<dbReference type="EMBL" id="CP002959">
    <property type="protein sequence ID" value="AFM12177.1"/>
    <property type="molecule type" value="Genomic_DNA"/>
</dbReference>
<dbReference type="Gene3D" id="3.90.1280.10">
    <property type="entry name" value="HSP33 redox switch-like"/>
    <property type="match status" value="1"/>
</dbReference>